<dbReference type="SUPFAM" id="SSF101898">
    <property type="entry name" value="NHL repeat"/>
    <property type="match status" value="1"/>
</dbReference>
<evidence type="ECO:0000313" key="2">
    <source>
        <dbReference type="EMBL" id="GAA0209713.1"/>
    </source>
</evidence>
<feature type="chain" id="PRO_5045547002" description="Superoxide dismutase" evidence="1">
    <location>
        <begin position="21"/>
        <end position="307"/>
    </location>
</feature>
<evidence type="ECO:0000256" key="1">
    <source>
        <dbReference type="SAM" id="SignalP"/>
    </source>
</evidence>
<feature type="signal peptide" evidence="1">
    <location>
        <begin position="1"/>
        <end position="20"/>
    </location>
</feature>
<organism evidence="2 3">
    <name type="scientific">Saccharothrix mutabilis subsp. mutabilis</name>
    <dbReference type="NCBI Taxonomy" id="66855"/>
    <lineage>
        <taxon>Bacteria</taxon>
        <taxon>Bacillati</taxon>
        <taxon>Actinomycetota</taxon>
        <taxon>Actinomycetes</taxon>
        <taxon>Pseudonocardiales</taxon>
        <taxon>Pseudonocardiaceae</taxon>
        <taxon>Saccharothrix</taxon>
    </lineage>
</organism>
<dbReference type="InterPro" id="IPR011042">
    <property type="entry name" value="6-blade_b-propeller_TolB-like"/>
</dbReference>
<sequence>MSRRTGVLAAVVLGVSLVVAVPAAAESAQPFPDGFALPNGFLPEGIAIGHAPVAYFGSRADGDLFRVDLRTGRGEVFSQGPGTASVGLKVDRWERLFVAGGAGGDARVVDAKTGEILRSYEFAASDTFVNDVVITDDAAYFTDSRKALLYKIAFGRHGSLPDTHTAIPLTGDFTLTPNVNNANGIARTPDRRALLVVQSNTGLLHRVADDGVTRVVDLGGHVLTNGDGLLVEGRTLHVVQNRLNTVAVFELDKAGTSGKLVTKITDARFDVPTTVAGFANRLYLPNARFTTPPTPTTPYNAVAVPKP</sequence>
<dbReference type="RefSeq" id="WP_343931847.1">
    <property type="nucleotide sequence ID" value="NZ_BAAABU010000001.1"/>
</dbReference>
<reference evidence="2 3" key="1">
    <citation type="journal article" date="2019" name="Int. J. Syst. Evol. Microbiol.">
        <title>The Global Catalogue of Microorganisms (GCM) 10K type strain sequencing project: providing services to taxonomists for standard genome sequencing and annotation.</title>
        <authorList>
            <consortium name="The Broad Institute Genomics Platform"/>
            <consortium name="The Broad Institute Genome Sequencing Center for Infectious Disease"/>
            <person name="Wu L."/>
            <person name="Ma J."/>
        </authorList>
    </citation>
    <scope>NUCLEOTIDE SEQUENCE [LARGE SCALE GENOMIC DNA]</scope>
    <source>
        <strain evidence="2 3">JCM 3380</strain>
    </source>
</reference>
<proteinExistence type="predicted"/>
<dbReference type="EMBL" id="BAAABU010000001">
    <property type="protein sequence ID" value="GAA0209713.1"/>
    <property type="molecule type" value="Genomic_DNA"/>
</dbReference>
<keyword evidence="3" id="KW-1185">Reference proteome</keyword>
<dbReference type="Gene3D" id="2.120.10.30">
    <property type="entry name" value="TolB, C-terminal domain"/>
    <property type="match status" value="1"/>
</dbReference>
<comment type="caution">
    <text evidence="2">The sequence shown here is derived from an EMBL/GenBank/DDBJ whole genome shotgun (WGS) entry which is preliminary data.</text>
</comment>
<keyword evidence="1" id="KW-0732">Signal</keyword>
<gene>
    <name evidence="2" type="ORF">GCM10010492_04360</name>
</gene>
<accession>A0ABN0T1R0</accession>
<protein>
    <recommendedName>
        <fullName evidence="4">Superoxide dismutase</fullName>
    </recommendedName>
</protein>
<name>A0ABN0T1R0_9PSEU</name>
<evidence type="ECO:0000313" key="3">
    <source>
        <dbReference type="Proteomes" id="UP001500416"/>
    </source>
</evidence>
<evidence type="ECO:0008006" key="4">
    <source>
        <dbReference type="Google" id="ProtNLM"/>
    </source>
</evidence>
<dbReference type="Proteomes" id="UP001500416">
    <property type="component" value="Unassembled WGS sequence"/>
</dbReference>